<feature type="transmembrane region" description="Helical" evidence="5">
    <location>
        <begin position="98"/>
        <end position="116"/>
    </location>
</feature>
<comment type="subcellular location">
    <subcellularLocation>
        <location evidence="1">Membrane</location>
        <topology evidence="1">Multi-pass membrane protein</topology>
    </subcellularLocation>
</comment>
<dbReference type="EMBL" id="JAIMJA010000008">
    <property type="protein sequence ID" value="MCE2595078.1"/>
    <property type="molecule type" value="Genomic_DNA"/>
</dbReference>
<keyword evidence="8" id="KW-1185">Reference proteome</keyword>
<protein>
    <submittedName>
        <fullName evidence="7">DMT family transporter</fullName>
    </submittedName>
</protein>
<feature type="transmembrane region" description="Helical" evidence="5">
    <location>
        <begin position="123"/>
        <end position="142"/>
    </location>
</feature>
<dbReference type="SUPFAM" id="SSF103481">
    <property type="entry name" value="Multidrug resistance efflux transporter EmrE"/>
    <property type="match status" value="1"/>
</dbReference>
<feature type="transmembrane region" description="Helical" evidence="5">
    <location>
        <begin position="206"/>
        <end position="229"/>
    </location>
</feature>
<feature type="transmembrane region" description="Helical" evidence="5">
    <location>
        <begin position="264"/>
        <end position="282"/>
    </location>
</feature>
<feature type="transmembrane region" description="Helical" evidence="5">
    <location>
        <begin position="148"/>
        <end position="171"/>
    </location>
</feature>
<feature type="transmembrane region" description="Helical" evidence="5">
    <location>
        <begin position="241"/>
        <end position="258"/>
    </location>
</feature>
<dbReference type="Proteomes" id="UP001201273">
    <property type="component" value="Unassembled WGS sequence"/>
</dbReference>
<dbReference type="InterPro" id="IPR037185">
    <property type="entry name" value="EmrE-like"/>
</dbReference>
<evidence type="ECO:0000313" key="7">
    <source>
        <dbReference type="EMBL" id="MCE2595078.1"/>
    </source>
</evidence>
<dbReference type="InterPro" id="IPR050638">
    <property type="entry name" value="AA-Vitamin_Transporters"/>
</dbReference>
<dbReference type="InterPro" id="IPR000620">
    <property type="entry name" value="EamA_dom"/>
</dbReference>
<feature type="domain" description="EamA" evidence="6">
    <location>
        <begin position="151"/>
        <end position="281"/>
    </location>
</feature>
<keyword evidence="2 5" id="KW-0812">Transmembrane</keyword>
<evidence type="ECO:0000256" key="4">
    <source>
        <dbReference type="ARBA" id="ARBA00023136"/>
    </source>
</evidence>
<evidence type="ECO:0000256" key="3">
    <source>
        <dbReference type="ARBA" id="ARBA00022989"/>
    </source>
</evidence>
<dbReference type="RefSeq" id="WP_233052576.1">
    <property type="nucleotide sequence ID" value="NZ_JAIMJA010000008.1"/>
</dbReference>
<feature type="transmembrane region" description="Helical" evidence="5">
    <location>
        <begin position="183"/>
        <end position="200"/>
    </location>
</feature>
<evidence type="ECO:0000256" key="2">
    <source>
        <dbReference type="ARBA" id="ARBA00022692"/>
    </source>
</evidence>
<dbReference type="PANTHER" id="PTHR32322">
    <property type="entry name" value="INNER MEMBRANE TRANSPORTER"/>
    <property type="match status" value="1"/>
</dbReference>
<evidence type="ECO:0000313" key="8">
    <source>
        <dbReference type="Proteomes" id="UP001201273"/>
    </source>
</evidence>
<evidence type="ECO:0000259" key="6">
    <source>
        <dbReference type="Pfam" id="PF00892"/>
    </source>
</evidence>
<comment type="caution">
    <text evidence="7">The sequence shown here is derived from an EMBL/GenBank/DDBJ whole genome shotgun (WGS) entry which is preliminary data.</text>
</comment>
<reference evidence="7 8" key="1">
    <citation type="journal article" date="2022" name="Environ. Microbiol. Rep.">
        <title>Eco-phylogenetic analyses reveal divergent evolution of vitamin B12 metabolism in the marine bacterial family 'Psychromonadaceae'.</title>
        <authorList>
            <person name="Jin X."/>
            <person name="Yang Y."/>
            <person name="Cao H."/>
            <person name="Gao B."/>
            <person name="Zhao Z."/>
        </authorList>
    </citation>
    <scope>NUCLEOTIDE SEQUENCE [LARGE SCALE GENOMIC DNA]</scope>
    <source>
        <strain evidence="7 8">MKS20</strain>
    </source>
</reference>
<evidence type="ECO:0000256" key="1">
    <source>
        <dbReference type="ARBA" id="ARBA00004141"/>
    </source>
</evidence>
<feature type="transmembrane region" description="Helical" evidence="5">
    <location>
        <begin position="42"/>
        <end position="61"/>
    </location>
</feature>
<feature type="transmembrane region" description="Helical" evidence="5">
    <location>
        <begin position="73"/>
        <end position="92"/>
    </location>
</feature>
<organism evidence="7 8">
    <name type="scientific">Motilimonas cestriensis</name>
    <dbReference type="NCBI Taxonomy" id="2742685"/>
    <lineage>
        <taxon>Bacteria</taxon>
        <taxon>Pseudomonadati</taxon>
        <taxon>Pseudomonadota</taxon>
        <taxon>Gammaproteobacteria</taxon>
        <taxon>Alteromonadales</taxon>
        <taxon>Alteromonadales genera incertae sedis</taxon>
        <taxon>Motilimonas</taxon>
    </lineage>
</organism>
<proteinExistence type="predicted"/>
<keyword evidence="4 5" id="KW-0472">Membrane</keyword>
<gene>
    <name evidence="7" type="ORF">K6Y31_09635</name>
</gene>
<dbReference type="Pfam" id="PF00892">
    <property type="entry name" value="EamA"/>
    <property type="match status" value="1"/>
</dbReference>
<dbReference type="PANTHER" id="PTHR32322:SF9">
    <property type="entry name" value="AMINO-ACID METABOLITE EFFLUX PUMP-RELATED"/>
    <property type="match status" value="1"/>
</dbReference>
<name>A0ABS8W995_9GAMM</name>
<evidence type="ECO:0000256" key="5">
    <source>
        <dbReference type="SAM" id="Phobius"/>
    </source>
</evidence>
<accession>A0ABS8W995</accession>
<keyword evidence="3 5" id="KW-1133">Transmembrane helix</keyword>
<sequence length="286" mass="30210">MPSSIQTKFLLQLVLTLTLFAANSIFCRFALASGDLAAAEFTVLRLVFGAFTLWGISFFLASSSLSKEQVVGSWGGAVALLLYAAGFSFAYIQLDAGVGALILFALVQLTLFVINFRQGHIANSFELAGMLLAMVGLAYLLLPSSSAPSLFAALLMALAGVAWGVYTWLGKGARQPVLMTRQNFSRAALLSLALLPWFNWSNGLSVNGIILACLSGGLASGLGYTLWYLLLPSISATQAGLYQLSVPIITAVLGVVLLGESWTLSLTISSLLVIGGIAIAMLKRDT</sequence>